<proteinExistence type="predicted"/>
<dbReference type="Proteomes" id="UP000095350">
    <property type="component" value="Unassembled WGS sequence"/>
</dbReference>
<dbReference type="OrthoDB" id="194368at2"/>
<organism evidence="2 3">
    <name type="scientific">Roseburia intestinalis</name>
    <dbReference type="NCBI Taxonomy" id="166486"/>
    <lineage>
        <taxon>Bacteria</taxon>
        <taxon>Bacillati</taxon>
        <taxon>Bacillota</taxon>
        <taxon>Clostridia</taxon>
        <taxon>Lachnospirales</taxon>
        <taxon>Lachnospiraceae</taxon>
        <taxon>Roseburia</taxon>
    </lineage>
</organism>
<evidence type="ECO:0000313" key="3">
    <source>
        <dbReference type="Proteomes" id="UP000095350"/>
    </source>
</evidence>
<sequence>MKISNISARLKKIMTDNNMRQVDILKRVEPYCQIYNIKMNKSDLSQYVSGKVEPSQDKLVILSMALNVSEAWLIGFDVPTQRYSTLDTTPQIMDYYNQLNDFGKKEATKYLEELTHFSKYTDNNFANEENF</sequence>
<feature type="domain" description="HTH cro/C1-type" evidence="1">
    <location>
        <begin position="44"/>
        <end position="73"/>
    </location>
</feature>
<reference evidence="2 3" key="1">
    <citation type="submission" date="2015-09" db="EMBL/GenBank/DDBJ databases">
        <authorList>
            <consortium name="Pathogen Informatics"/>
        </authorList>
    </citation>
    <scope>NUCLEOTIDE SEQUENCE [LARGE SCALE GENOMIC DNA]</scope>
    <source>
        <strain evidence="2 3">2789STDY5834960</strain>
    </source>
</reference>
<accession>A0A173SV94</accession>
<dbReference type="InterPro" id="IPR010982">
    <property type="entry name" value="Lambda_DNA-bd_dom_sf"/>
</dbReference>
<evidence type="ECO:0000259" key="1">
    <source>
        <dbReference type="PROSITE" id="PS50943"/>
    </source>
</evidence>
<dbReference type="RefSeq" id="WP_015559504.1">
    <property type="nucleotide sequence ID" value="NZ_CABIYH010000008.1"/>
</dbReference>
<protein>
    <submittedName>
        <fullName evidence="2">Bifunctional HTH-domain containing protein/aminotransferase</fullName>
    </submittedName>
</protein>
<dbReference type="InterPro" id="IPR001387">
    <property type="entry name" value="Cro/C1-type_HTH"/>
</dbReference>
<evidence type="ECO:0000313" key="2">
    <source>
        <dbReference type="EMBL" id="CUM94412.1"/>
    </source>
</evidence>
<dbReference type="PaxDb" id="166486-ERS852572_01188"/>
<keyword evidence="2" id="KW-0808">Transferase</keyword>
<dbReference type="AlphaFoldDB" id="A0A173SV94"/>
<dbReference type="GO" id="GO:0008483">
    <property type="term" value="F:transaminase activity"/>
    <property type="evidence" value="ECO:0007669"/>
    <property type="project" value="UniProtKB-KW"/>
</dbReference>
<dbReference type="EMBL" id="CYXZ01000008">
    <property type="protein sequence ID" value="CUM94412.1"/>
    <property type="molecule type" value="Genomic_DNA"/>
</dbReference>
<dbReference type="Pfam" id="PF01381">
    <property type="entry name" value="HTH_3"/>
    <property type="match status" value="1"/>
</dbReference>
<dbReference type="GO" id="GO:0003677">
    <property type="term" value="F:DNA binding"/>
    <property type="evidence" value="ECO:0007669"/>
    <property type="project" value="InterPro"/>
</dbReference>
<dbReference type="CDD" id="cd00093">
    <property type="entry name" value="HTH_XRE"/>
    <property type="match status" value="1"/>
</dbReference>
<keyword evidence="2" id="KW-0032">Aminotransferase</keyword>
<gene>
    <name evidence="2" type="ORF">ERS852572_01188</name>
</gene>
<dbReference type="STRING" id="166486.ERS852572_01188"/>
<name>A0A173SV94_9FIRM</name>
<dbReference type="Gene3D" id="1.10.260.40">
    <property type="entry name" value="lambda repressor-like DNA-binding domains"/>
    <property type="match status" value="1"/>
</dbReference>
<dbReference type="PROSITE" id="PS50943">
    <property type="entry name" value="HTH_CROC1"/>
    <property type="match status" value="1"/>
</dbReference>
<dbReference type="SUPFAM" id="SSF47413">
    <property type="entry name" value="lambda repressor-like DNA-binding domains"/>
    <property type="match status" value="1"/>
</dbReference>